<dbReference type="RefSeq" id="WP_161050009.1">
    <property type="nucleotide sequence ID" value="NZ_WWCR01000008.1"/>
</dbReference>
<dbReference type="Pfam" id="PF17319">
    <property type="entry name" value="DUF5362"/>
    <property type="match status" value="1"/>
</dbReference>
<dbReference type="InterPro" id="IPR035287">
    <property type="entry name" value="DUF5362"/>
</dbReference>
<dbReference type="EMBL" id="WWCR01000008">
    <property type="protein sequence ID" value="MYM72541.1"/>
    <property type="molecule type" value="Genomic_DNA"/>
</dbReference>
<keyword evidence="1" id="KW-0812">Transmembrane</keyword>
<evidence type="ECO:0000313" key="2">
    <source>
        <dbReference type="EMBL" id="MYM72541.1"/>
    </source>
</evidence>
<accession>A0A7X4H0N4</accession>
<gene>
    <name evidence="2" type="ORF">GTP56_10060</name>
</gene>
<evidence type="ECO:0000256" key="1">
    <source>
        <dbReference type="SAM" id="Phobius"/>
    </source>
</evidence>
<proteinExistence type="predicted"/>
<protein>
    <submittedName>
        <fullName evidence="2">Uncharacterized protein</fullName>
    </submittedName>
</protein>
<evidence type="ECO:0000313" key="3">
    <source>
        <dbReference type="Proteomes" id="UP000469734"/>
    </source>
</evidence>
<keyword evidence="1" id="KW-1133">Transmembrane helix</keyword>
<sequence length="103" mass="11586">MSEIRSQLEQQAQNGRMMIKVFKILGWVFIGIGVMLCLTVVGIVVGVILIAAGFCILKFLPKFFAAQIEQFGKGGAEMAEIHEYNLQQAREAREARERQERGQ</sequence>
<comment type="caution">
    <text evidence="2">The sequence shown here is derived from an EMBL/GenBank/DDBJ whole genome shotgun (WGS) entry which is preliminary data.</text>
</comment>
<dbReference type="Proteomes" id="UP000469734">
    <property type="component" value="Unassembled WGS sequence"/>
</dbReference>
<keyword evidence="1" id="KW-0472">Membrane</keyword>
<name>A0A7X4H0N4_9BURK</name>
<organism evidence="2 3">
    <name type="scientific">Duganella margarita</name>
    <dbReference type="NCBI Taxonomy" id="2692170"/>
    <lineage>
        <taxon>Bacteria</taxon>
        <taxon>Pseudomonadati</taxon>
        <taxon>Pseudomonadota</taxon>
        <taxon>Betaproteobacteria</taxon>
        <taxon>Burkholderiales</taxon>
        <taxon>Oxalobacteraceae</taxon>
        <taxon>Telluria group</taxon>
        <taxon>Duganella</taxon>
    </lineage>
</organism>
<feature type="transmembrane region" description="Helical" evidence="1">
    <location>
        <begin position="24"/>
        <end position="57"/>
    </location>
</feature>
<dbReference type="AlphaFoldDB" id="A0A7X4H0N4"/>
<reference evidence="2 3" key="1">
    <citation type="submission" date="2019-12" db="EMBL/GenBank/DDBJ databases">
        <title>Novel species isolated from a subtropical stream in China.</title>
        <authorList>
            <person name="Lu H."/>
        </authorList>
    </citation>
    <scope>NUCLEOTIDE SEQUENCE [LARGE SCALE GENOMIC DNA]</scope>
    <source>
        <strain evidence="2 3">FT134W</strain>
    </source>
</reference>